<dbReference type="Pfam" id="PF03081">
    <property type="entry name" value="Exo70_C"/>
    <property type="match status" value="1"/>
</dbReference>
<feature type="domain" description="Exocyst complex subunit Exo70 C-terminal" evidence="4">
    <location>
        <begin position="190"/>
        <end position="551"/>
    </location>
</feature>
<dbReference type="InterPro" id="IPR016159">
    <property type="entry name" value="Cullin_repeat-like_dom_sf"/>
</dbReference>
<dbReference type="GO" id="GO:0000145">
    <property type="term" value="C:exocyst"/>
    <property type="evidence" value="ECO:0007669"/>
    <property type="project" value="InterPro"/>
</dbReference>
<dbReference type="Gene3D" id="1.20.1280.170">
    <property type="entry name" value="Exocyst complex component Exo70"/>
    <property type="match status" value="1"/>
</dbReference>
<comment type="caution">
    <text evidence="5">The sequence shown here is derived from an EMBL/GenBank/DDBJ whole genome shotgun (WGS) entry which is preliminary data.</text>
</comment>
<comment type="function">
    <text evidence="3">Component of the exocyst complex.</text>
</comment>
<evidence type="ECO:0000256" key="2">
    <source>
        <dbReference type="ARBA" id="ARBA00022448"/>
    </source>
</evidence>
<dbReference type="PANTHER" id="PTHR12542:SF7">
    <property type="entry name" value="EXOCYST SUBUNIT EXO70 FAMILY PROTEIN"/>
    <property type="match status" value="1"/>
</dbReference>
<proteinExistence type="inferred from homology"/>
<comment type="similarity">
    <text evidence="1 3">Belongs to the EXO70 family.</text>
</comment>
<keyword evidence="3" id="KW-0268">Exocytosis</keyword>
<organism evidence="5 6">
    <name type="scientific">Heracleum sosnowskyi</name>
    <dbReference type="NCBI Taxonomy" id="360622"/>
    <lineage>
        <taxon>Eukaryota</taxon>
        <taxon>Viridiplantae</taxon>
        <taxon>Streptophyta</taxon>
        <taxon>Embryophyta</taxon>
        <taxon>Tracheophyta</taxon>
        <taxon>Spermatophyta</taxon>
        <taxon>Magnoliopsida</taxon>
        <taxon>eudicotyledons</taxon>
        <taxon>Gunneridae</taxon>
        <taxon>Pentapetalae</taxon>
        <taxon>asterids</taxon>
        <taxon>campanulids</taxon>
        <taxon>Apiales</taxon>
        <taxon>Apiaceae</taxon>
        <taxon>Apioideae</taxon>
        <taxon>apioid superclade</taxon>
        <taxon>Tordylieae</taxon>
        <taxon>Tordyliinae</taxon>
        <taxon>Heracleum</taxon>
    </lineage>
</organism>
<evidence type="ECO:0000256" key="3">
    <source>
        <dbReference type="RuleBase" id="RU365026"/>
    </source>
</evidence>
<accession>A0AAD8MCQ8</accession>
<keyword evidence="6" id="KW-1185">Reference proteome</keyword>
<keyword evidence="2 3" id="KW-0813">Transport</keyword>
<gene>
    <name evidence="5" type="ORF">POM88_033986</name>
</gene>
<dbReference type="SUPFAM" id="SSF74788">
    <property type="entry name" value="Cullin repeat-like"/>
    <property type="match status" value="1"/>
</dbReference>
<evidence type="ECO:0000313" key="6">
    <source>
        <dbReference type="Proteomes" id="UP001237642"/>
    </source>
</evidence>
<dbReference type="AlphaFoldDB" id="A0AAD8MCQ8"/>
<evidence type="ECO:0000259" key="4">
    <source>
        <dbReference type="Pfam" id="PF03081"/>
    </source>
</evidence>
<reference evidence="5" key="2">
    <citation type="submission" date="2023-05" db="EMBL/GenBank/DDBJ databases">
        <authorList>
            <person name="Schelkunov M.I."/>
        </authorList>
    </citation>
    <scope>NUCLEOTIDE SEQUENCE</scope>
    <source>
        <strain evidence="5">Hsosn_3</strain>
        <tissue evidence="5">Leaf</tissue>
    </source>
</reference>
<dbReference type="EMBL" id="JAUIZM010000008">
    <property type="protein sequence ID" value="KAK1367894.1"/>
    <property type="molecule type" value="Genomic_DNA"/>
</dbReference>
<dbReference type="GO" id="GO:0005546">
    <property type="term" value="F:phosphatidylinositol-4,5-bisphosphate binding"/>
    <property type="evidence" value="ECO:0007669"/>
    <property type="project" value="InterPro"/>
</dbReference>
<dbReference type="PANTHER" id="PTHR12542">
    <property type="entry name" value="EXOCYST COMPLEX PROTEIN EXO70"/>
    <property type="match status" value="1"/>
</dbReference>
<evidence type="ECO:0000256" key="1">
    <source>
        <dbReference type="ARBA" id="ARBA00006756"/>
    </source>
</evidence>
<dbReference type="GO" id="GO:0015031">
    <property type="term" value="P:protein transport"/>
    <property type="evidence" value="ECO:0007669"/>
    <property type="project" value="UniProtKB-KW"/>
</dbReference>
<name>A0AAD8MCQ8_9APIA</name>
<evidence type="ECO:0000313" key="5">
    <source>
        <dbReference type="EMBL" id="KAK1367894.1"/>
    </source>
</evidence>
<dbReference type="GO" id="GO:0006887">
    <property type="term" value="P:exocytosis"/>
    <property type="evidence" value="ECO:0007669"/>
    <property type="project" value="UniProtKB-KW"/>
</dbReference>
<sequence>MEFSYEDIKLTRLESAAKLIIEFESPWQLHQFISVGNRNKFDQYLYAVDEIQKSIKSGMTSGYETHGTRAIKTLQLVFRGILECSISATISDSSSSPVYSSSGTSSNGYELQGSNRTFYHKLSSEQVYYLRNIVRKLNSRGCLGDCTCIYRISRKSAVDAKLPWLCIWKWTTNDLQNLDRIQFATKIEIWIQAANICYSTIFPRERQYFEQIFDGVSTVTYDNCFLAIVEHVAIELNNFADAASSIASFQNLFAVLDLYEALLVLLPEIETMFHSVSSTKISYGATRIIKNLKILVRKLFCSFEDTVLNEVSNTPLSEGTIHSLTEYAMNYVTRISLHRKILADIIVSKPAKSLGNQEDDQFLDTSDGTPLELHMIWIIISLKINLERKSRAYKDSTSRYVFITNNVIYILKTIKACPELEKMTGEEYPLKLSNYIMQAAQDYFSSIWHRVLYCLRDDGLNNKFPFYNGISRKSVKNRFKTFNTTFKEVCQTQSRIFVADIHIHHQLHKLILNTLLPAYESFLEKYGSHLQGERYKERYIKYSTEDLKNRMLLTTEANLAQNIFE</sequence>
<reference evidence="5" key="1">
    <citation type="submission" date="2023-02" db="EMBL/GenBank/DDBJ databases">
        <title>Genome of toxic invasive species Heracleum sosnowskyi carries increased number of genes despite the absence of recent whole-genome duplications.</title>
        <authorList>
            <person name="Schelkunov M."/>
            <person name="Shtratnikova V."/>
            <person name="Makarenko M."/>
            <person name="Klepikova A."/>
            <person name="Omelchenko D."/>
            <person name="Novikova G."/>
            <person name="Obukhova E."/>
            <person name="Bogdanov V."/>
            <person name="Penin A."/>
            <person name="Logacheva M."/>
        </authorList>
    </citation>
    <scope>NUCLEOTIDE SEQUENCE</scope>
    <source>
        <strain evidence="5">Hsosn_3</strain>
        <tissue evidence="5">Leaf</tissue>
    </source>
</reference>
<protein>
    <recommendedName>
        <fullName evidence="3">Exocyst subunit Exo70 family protein</fullName>
    </recommendedName>
</protein>
<dbReference type="InterPro" id="IPR004140">
    <property type="entry name" value="Exo70"/>
</dbReference>
<dbReference type="InterPro" id="IPR046364">
    <property type="entry name" value="Exo70_C"/>
</dbReference>
<keyword evidence="3" id="KW-0653">Protein transport</keyword>
<dbReference type="Proteomes" id="UP001237642">
    <property type="component" value="Unassembled WGS sequence"/>
</dbReference>